<protein>
    <submittedName>
        <fullName evidence="1">Uncharacterized protein</fullName>
    </submittedName>
</protein>
<comment type="caution">
    <text evidence="1">The sequence shown here is derived from an EMBL/GenBank/DDBJ whole genome shotgun (WGS) entry which is preliminary data.</text>
</comment>
<name>A0ABQ7IQ86_9HELO</name>
<proteinExistence type="predicted"/>
<evidence type="ECO:0000313" key="2">
    <source>
        <dbReference type="Proteomes" id="UP000783213"/>
    </source>
</evidence>
<evidence type="ECO:0000313" key="1">
    <source>
        <dbReference type="EMBL" id="KAF7930564.1"/>
    </source>
</evidence>
<sequence>MEMNGVGIMGCDKLWRKLVDKGSGIKKELQLPSTVHQINLPCPVERDSRVKRRMPTQSVNLKSSPVALAKLRAVIQSMAAIDDNPLLSQSIKF</sequence>
<accession>A0ABQ7IQ86</accession>
<dbReference type="GeneID" id="62231738"/>
<dbReference type="RefSeq" id="XP_038811235.1">
    <property type="nucleotide sequence ID" value="XM_038952585.1"/>
</dbReference>
<reference evidence="1 2" key="1">
    <citation type="journal article" date="2020" name="Genome Biol. Evol.">
        <title>Comparative genomics of Sclerotiniaceae.</title>
        <authorList>
            <person name="Valero Jimenez C.A."/>
            <person name="Steentjes M."/>
            <person name="Scholten O.E."/>
            <person name="Van Kan J.A.L."/>
        </authorList>
    </citation>
    <scope>NUCLEOTIDE SEQUENCE [LARGE SCALE GENOMIC DNA]</scope>
    <source>
        <strain evidence="1 2">B1</strain>
    </source>
</reference>
<organism evidence="1 2">
    <name type="scientific">Botrytis deweyae</name>
    <dbReference type="NCBI Taxonomy" id="2478750"/>
    <lineage>
        <taxon>Eukaryota</taxon>
        <taxon>Fungi</taxon>
        <taxon>Dikarya</taxon>
        <taxon>Ascomycota</taxon>
        <taxon>Pezizomycotina</taxon>
        <taxon>Leotiomycetes</taxon>
        <taxon>Helotiales</taxon>
        <taxon>Sclerotiniaceae</taxon>
        <taxon>Botrytis</taxon>
    </lineage>
</organism>
<keyword evidence="2" id="KW-1185">Reference proteome</keyword>
<gene>
    <name evidence="1" type="ORF">EAE98_004964</name>
</gene>
<dbReference type="EMBL" id="RCSX01000009">
    <property type="protein sequence ID" value="KAF7930564.1"/>
    <property type="molecule type" value="Genomic_DNA"/>
</dbReference>
<dbReference type="Proteomes" id="UP000783213">
    <property type="component" value="Unassembled WGS sequence"/>
</dbReference>